<dbReference type="EMBL" id="JAIWYP010000004">
    <property type="protein sequence ID" value="KAH3831291.1"/>
    <property type="molecule type" value="Genomic_DNA"/>
</dbReference>
<reference evidence="1" key="2">
    <citation type="submission" date="2020-11" db="EMBL/GenBank/DDBJ databases">
        <authorList>
            <person name="McCartney M.A."/>
            <person name="Auch B."/>
            <person name="Kono T."/>
            <person name="Mallez S."/>
            <person name="Becker A."/>
            <person name="Gohl D.M."/>
            <person name="Silverstein K.A.T."/>
            <person name="Koren S."/>
            <person name="Bechman K.B."/>
            <person name="Herman A."/>
            <person name="Abrahante J.E."/>
            <person name="Garbe J."/>
        </authorList>
    </citation>
    <scope>NUCLEOTIDE SEQUENCE</scope>
    <source>
        <strain evidence="1">Duluth1</strain>
        <tissue evidence="1">Whole animal</tissue>
    </source>
</reference>
<proteinExistence type="predicted"/>
<evidence type="ECO:0000313" key="2">
    <source>
        <dbReference type="Proteomes" id="UP000828390"/>
    </source>
</evidence>
<gene>
    <name evidence="1" type="ORF">DPMN_104553</name>
</gene>
<protein>
    <submittedName>
        <fullName evidence="1">Uncharacterized protein</fullName>
    </submittedName>
</protein>
<dbReference type="AlphaFoldDB" id="A0A9D4K186"/>
<evidence type="ECO:0000313" key="1">
    <source>
        <dbReference type="EMBL" id="KAH3831291.1"/>
    </source>
</evidence>
<organism evidence="1 2">
    <name type="scientific">Dreissena polymorpha</name>
    <name type="common">Zebra mussel</name>
    <name type="synonym">Mytilus polymorpha</name>
    <dbReference type="NCBI Taxonomy" id="45954"/>
    <lineage>
        <taxon>Eukaryota</taxon>
        <taxon>Metazoa</taxon>
        <taxon>Spiralia</taxon>
        <taxon>Lophotrochozoa</taxon>
        <taxon>Mollusca</taxon>
        <taxon>Bivalvia</taxon>
        <taxon>Autobranchia</taxon>
        <taxon>Heteroconchia</taxon>
        <taxon>Euheterodonta</taxon>
        <taxon>Imparidentia</taxon>
        <taxon>Neoheterodontei</taxon>
        <taxon>Myida</taxon>
        <taxon>Dreissenoidea</taxon>
        <taxon>Dreissenidae</taxon>
        <taxon>Dreissena</taxon>
    </lineage>
</organism>
<sequence>MTGFDNIRFLKVKMNPSEGALKLCEVKAIGYGDGKNKRQTFTPIYANCKKINADPKQKKNHKNLNLCEA</sequence>
<accession>A0A9D4K186</accession>
<reference evidence="1" key="1">
    <citation type="journal article" date="2019" name="bioRxiv">
        <title>The Genome of the Zebra Mussel, Dreissena polymorpha: A Resource for Invasive Species Research.</title>
        <authorList>
            <person name="McCartney M.A."/>
            <person name="Auch B."/>
            <person name="Kono T."/>
            <person name="Mallez S."/>
            <person name="Zhang Y."/>
            <person name="Obille A."/>
            <person name="Becker A."/>
            <person name="Abrahante J.E."/>
            <person name="Garbe J."/>
            <person name="Badalamenti J.P."/>
            <person name="Herman A."/>
            <person name="Mangelson H."/>
            <person name="Liachko I."/>
            <person name="Sullivan S."/>
            <person name="Sone E.D."/>
            <person name="Koren S."/>
            <person name="Silverstein K.A.T."/>
            <person name="Beckman K.B."/>
            <person name="Gohl D.M."/>
        </authorList>
    </citation>
    <scope>NUCLEOTIDE SEQUENCE</scope>
    <source>
        <strain evidence="1">Duluth1</strain>
        <tissue evidence="1">Whole animal</tissue>
    </source>
</reference>
<comment type="caution">
    <text evidence="1">The sequence shown here is derived from an EMBL/GenBank/DDBJ whole genome shotgun (WGS) entry which is preliminary data.</text>
</comment>
<name>A0A9D4K186_DREPO</name>
<dbReference type="Proteomes" id="UP000828390">
    <property type="component" value="Unassembled WGS sequence"/>
</dbReference>
<keyword evidence="2" id="KW-1185">Reference proteome</keyword>